<proteinExistence type="predicted"/>
<keyword evidence="2 3" id="KW-0812">Transmembrane</keyword>
<protein>
    <submittedName>
        <fullName evidence="3">Transmembrane protein, putative</fullName>
    </submittedName>
</protein>
<dbReference type="AlphaFoldDB" id="A0A0A1UJL5"/>
<accession>A0A0A1UJL5</accession>
<dbReference type="Proteomes" id="UP000030108">
    <property type="component" value="Unassembled WGS sequence"/>
</dbReference>
<dbReference type="EMBL" id="JATN01000321">
    <property type="protein sequence ID" value="EUC59324.1"/>
    <property type="molecule type" value="Genomic_DNA"/>
</dbReference>
<dbReference type="OrthoDB" id="3198211at2759"/>
<keyword evidence="2" id="KW-1133">Transmembrane helix</keyword>
<evidence type="ECO:0000256" key="2">
    <source>
        <dbReference type="SAM" id="Phobius"/>
    </source>
</evidence>
<keyword evidence="1" id="KW-0175">Coiled coil</keyword>
<evidence type="ECO:0000256" key="1">
    <source>
        <dbReference type="SAM" id="Coils"/>
    </source>
</evidence>
<gene>
    <name evidence="3" type="ORF">RSOL_307490</name>
</gene>
<dbReference type="Gene3D" id="1.20.1170.10">
    <property type="match status" value="1"/>
</dbReference>
<feature type="transmembrane region" description="Helical" evidence="2">
    <location>
        <begin position="169"/>
        <end position="190"/>
    </location>
</feature>
<evidence type="ECO:0000313" key="3">
    <source>
        <dbReference type="EMBL" id="EUC59324.1"/>
    </source>
</evidence>
<reference evidence="4" key="1">
    <citation type="journal article" date="2014" name="Genome Announc.">
        <title>Draft genome sequence of the plant-pathogenic soil fungus Rhizoctonia solani anastomosis group 3 strain Rhs1AP.</title>
        <authorList>
            <person name="Cubeta M.A."/>
            <person name="Thomas E."/>
            <person name="Dean R.A."/>
            <person name="Jabaji S."/>
            <person name="Neate S.M."/>
            <person name="Tavantzis S."/>
            <person name="Toda T."/>
            <person name="Vilgalys R."/>
            <person name="Bharathan N."/>
            <person name="Fedorova-Abrams N."/>
            <person name="Pakala S.B."/>
            <person name="Pakala S.M."/>
            <person name="Zafar N."/>
            <person name="Joardar V."/>
            <person name="Losada L."/>
            <person name="Nierman W.C."/>
        </authorList>
    </citation>
    <scope>NUCLEOTIDE SEQUENCE [LARGE SCALE GENOMIC DNA]</scope>
    <source>
        <strain evidence="4">AG-3</strain>
    </source>
</reference>
<keyword evidence="2" id="KW-0472">Membrane</keyword>
<sequence length="311" mass="35320">MGTLFETNVSLDQLMSTWSAGSGPSDEEVIKYATAMIEQLEETESQEEFARNVEQVGAWVNEVFEKMFRVTLRFGFMYLAHGKDFPALEGFKDEWVNYTMKEPNEDSTKLSQGFHELKRDINDSAKRFYAFIETTNTKCANEAVRLAGEIKILEGEIEELNGKIKKATIALAISGAFLFFIGAIVAKSVLAKYQSQRNDKAAELARKQKELDDVNRKQQALSQLKTEFDNLQPDINLICEKLVLFAEIWATVQDQSTQFAQMLKSGMEATTNMRFKAELRLARKTCGPLQAGLERYVAALMKYRKQWVPAT</sequence>
<feature type="non-terminal residue" evidence="3">
    <location>
        <position position="311"/>
    </location>
</feature>
<organism evidence="3 4">
    <name type="scientific">Rhizoctonia solani AG-3 Rhs1AP</name>
    <dbReference type="NCBI Taxonomy" id="1086054"/>
    <lineage>
        <taxon>Eukaryota</taxon>
        <taxon>Fungi</taxon>
        <taxon>Dikarya</taxon>
        <taxon>Basidiomycota</taxon>
        <taxon>Agaricomycotina</taxon>
        <taxon>Agaricomycetes</taxon>
        <taxon>Cantharellales</taxon>
        <taxon>Ceratobasidiaceae</taxon>
        <taxon>Rhizoctonia</taxon>
    </lineage>
</organism>
<comment type="caution">
    <text evidence="3">The sequence shown here is derived from an EMBL/GenBank/DDBJ whole genome shotgun (WGS) entry which is preliminary data.</text>
</comment>
<evidence type="ECO:0000313" key="4">
    <source>
        <dbReference type="Proteomes" id="UP000030108"/>
    </source>
</evidence>
<dbReference type="SUPFAM" id="SSF58100">
    <property type="entry name" value="Bacterial hemolysins"/>
    <property type="match status" value="1"/>
</dbReference>
<name>A0A0A1UJL5_9AGAM</name>
<feature type="coiled-coil region" evidence="1">
    <location>
        <begin position="143"/>
        <end position="227"/>
    </location>
</feature>